<evidence type="ECO:0000313" key="1">
    <source>
        <dbReference type="EMBL" id="NWE92773.1"/>
    </source>
</evidence>
<sequence length="147" mass="16962">MQRRGKRLSEYLNKSLNALNTEYLSRGEQYVYSQKELAVFASVSRETIRKHQGELDEAISTLSLKKYSLDKDSHAANLKVKISKLENDLTRTIMSYEALRVQYLHVISVIVKESLDISKFIRRDMAGVVECPICNRMPEVRLHAMDP</sequence>
<proteinExistence type="predicted"/>
<dbReference type="Proteomes" id="UP000585226">
    <property type="component" value="Unassembled WGS sequence"/>
</dbReference>
<reference evidence="1 2" key="1">
    <citation type="submission" date="2020-04" db="EMBL/GenBank/DDBJ databases">
        <title>Molecular characterization of pseudomonads from Agaricus bisporus reveal novel blotch 2 pathogens in Western Europe.</title>
        <authorList>
            <person name="Taparia T."/>
            <person name="Krijger M."/>
            <person name="Haynes E."/>
            <person name="Elpinstone J.G."/>
            <person name="Noble R."/>
            <person name="Van Der Wolf J."/>
        </authorList>
    </citation>
    <scope>NUCLEOTIDE SEQUENCE [LARGE SCALE GENOMIC DNA]</scope>
    <source>
        <strain evidence="1 2">P8021</strain>
    </source>
</reference>
<organism evidence="1 2">
    <name type="scientific">Pseudomonas reactans</name>
    <dbReference type="NCBI Taxonomy" id="117680"/>
    <lineage>
        <taxon>Bacteria</taxon>
        <taxon>Pseudomonadati</taxon>
        <taxon>Pseudomonadota</taxon>
        <taxon>Gammaproteobacteria</taxon>
        <taxon>Pseudomonadales</taxon>
        <taxon>Pseudomonadaceae</taxon>
        <taxon>Pseudomonas</taxon>
    </lineage>
</organism>
<protein>
    <submittedName>
        <fullName evidence="1">Uncharacterized protein</fullName>
    </submittedName>
</protein>
<comment type="caution">
    <text evidence="1">The sequence shown here is derived from an EMBL/GenBank/DDBJ whole genome shotgun (WGS) entry which is preliminary data.</text>
</comment>
<dbReference type="AlphaFoldDB" id="A0A7Y8KL16"/>
<accession>A0A7Y8KL16</accession>
<dbReference type="RefSeq" id="WP_017734294.1">
    <property type="nucleotide sequence ID" value="NZ_JACASD010000123.1"/>
</dbReference>
<dbReference type="EMBL" id="JACASD010000123">
    <property type="protein sequence ID" value="NWE92773.1"/>
    <property type="molecule type" value="Genomic_DNA"/>
</dbReference>
<evidence type="ECO:0000313" key="2">
    <source>
        <dbReference type="Proteomes" id="UP000585226"/>
    </source>
</evidence>
<name>A0A7Y8KL16_9PSED</name>
<gene>
    <name evidence="1" type="ORF">HX893_32105</name>
</gene>